<keyword evidence="3" id="KW-0812">Transmembrane</keyword>
<gene>
    <name evidence="4" type="primary">comGD</name>
    <name evidence="4" type="ORF">ABNN70_12670</name>
</gene>
<keyword evidence="3" id="KW-0472">Membrane</keyword>
<dbReference type="NCBIfam" id="TIGR02532">
    <property type="entry name" value="IV_pilin_GFxxxE"/>
    <property type="match status" value="1"/>
</dbReference>
<dbReference type="GO" id="GO:0009986">
    <property type="term" value="C:cell surface"/>
    <property type="evidence" value="ECO:0007669"/>
    <property type="project" value="UniProtKB-SubCell"/>
</dbReference>
<dbReference type="NCBIfam" id="NF040982">
    <property type="entry name" value="ComGD"/>
    <property type="match status" value="1"/>
</dbReference>
<protein>
    <submittedName>
        <fullName evidence="4">Competence type IV pilus minor pilin ComGD</fullName>
    </submittedName>
</protein>
<sequence length="145" mass="16623">MPPYQTKGFTILELLIVLSVISIIAPISFLALSRTADEQNMKHFSEELRETISDAQMDAISSSTMIKIIFNTDQDYFSVLKNRKETKKPLHPRLWMASNLNKKTIFITSQGTFSQSGTYAFFLGNIRYELIIYLGQGRFRIDKTS</sequence>
<proteinExistence type="predicted"/>
<evidence type="ECO:0000256" key="1">
    <source>
        <dbReference type="ARBA" id="ARBA00004241"/>
    </source>
</evidence>
<dbReference type="AlphaFoldDB" id="A0AAU8IEH3"/>
<dbReference type="InterPro" id="IPR012902">
    <property type="entry name" value="N_methyl_site"/>
</dbReference>
<dbReference type="RefSeq" id="WP_353947995.1">
    <property type="nucleotide sequence ID" value="NZ_CP159510.1"/>
</dbReference>
<dbReference type="InterPro" id="IPR016785">
    <property type="entry name" value="ComGD"/>
</dbReference>
<reference evidence="4" key="1">
    <citation type="submission" date="2024-06" db="EMBL/GenBank/DDBJ databases">
        <authorList>
            <person name="Fan A."/>
            <person name="Zhang F.Y."/>
            <person name="Zhang L."/>
        </authorList>
    </citation>
    <scope>NUCLEOTIDE SEQUENCE</scope>
    <source>
        <strain evidence="4">Y61</strain>
    </source>
</reference>
<evidence type="ECO:0000313" key="4">
    <source>
        <dbReference type="EMBL" id="XCJ16500.1"/>
    </source>
</evidence>
<organism evidence="4">
    <name type="scientific">Sporolactobacillus sp. Y61</name>
    <dbReference type="NCBI Taxonomy" id="3160863"/>
    <lineage>
        <taxon>Bacteria</taxon>
        <taxon>Bacillati</taxon>
        <taxon>Bacillota</taxon>
        <taxon>Bacilli</taxon>
        <taxon>Bacillales</taxon>
        <taxon>Sporolactobacillaceae</taxon>
        <taxon>Sporolactobacillus</taxon>
    </lineage>
</organism>
<accession>A0AAU8IEH3</accession>
<dbReference type="InterPro" id="IPR045584">
    <property type="entry name" value="Pilin-like"/>
</dbReference>
<evidence type="ECO:0000256" key="2">
    <source>
        <dbReference type="ARBA" id="ARBA00023287"/>
    </source>
</evidence>
<evidence type="ECO:0000256" key="3">
    <source>
        <dbReference type="SAM" id="Phobius"/>
    </source>
</evidence>
<dbReference type="GO" id="GO:0030420">
    <property type="term" value="P:establishment of competence for transformation"/>
    <property type="evidence" value="ECO:0007669"/>
    <property type="project" value="UniProtKB-KW"/>
</dbReference>
<dbReference type="Pfam" id="PF07963">
    <property type="entry name" value="N_methyl"/>
    <property type="match status" value="1"/>
</dbReference>
<name>A0AAU8IEH3_9BACL</name>
<feature type="transmembrane region" description="Helical" evidence="3">
    <location>
        <begin position="12"/>
        <end position="32"/>
    </location>
</feature>
<dbReference type="EMBL" id="CP159510">
    <property type="protein sequence ID" value="XCJ16500.1"/>
    <property type="molecule type" value="Genomic_DNA"/>
</dbReference>
<comment type="subcellular location">
    <subcellularLocation>
        <location evidence="1">Cell surface</location>
    </subcellularLocation>
</comment>
<dbReference type="PIRSF" id="PIRSF021292">
    <property type="entry name" value="Competence_ComGD"/>
    <property type="match status" value="1"/>
</dbReference>
<dbReference type="SUPFAM" id="SSF54523">
    <property type="entry name" value="Pili subunits"/>
    <property type="match status" value="1"/>
</dbReference>
<keyword evidence="2" id="KW-0178">Competence</keyword>
<keyword evidence="3" id="KW-1133">Transmembrane helix</keyword>